<dbReference type="GO" id="GO:0051793">
    <property type="term" value="P:medium-chain fatty acid catabolic process"/>
    <property type="evidence" value="ECO:0007669"/>
    <property type="project" value="UniProtKB-ARBA"/>
</dbReference>
<sequence length="425" mass="47973">MEWLGHATTTFTHSKNPLTLTRKHDGSSTDLLSVCEESTPPCRLNPILFNGHLQTMWTSVKNDGPPICYKRKIFEAEDPAYAGTYAVDFVVPTLSEKDETLPIRTTYFSDEAFQEIGSLDSKPMLVVLHGLSGGSYEIYLKHVLAPLVAAEGDRQWEACVINSRGCAMHKITSSILYNARATWDCRQTVKWLRKTFPNRPLFGAGFSLGANIITNYIGEEGANCQLKSAVICSNPWNLDAGSLALQRTWLGREIYSKTMGSNMKKLIERHHDEVIKNPALDFEKIRKVTYLHEFDREVQGPSWGYPTEGAYYRDASSTDALFAIKIPLFAINAKDDPIAIDEALPYEEVKQTPYAVLCTTSLGGHLSWFEIDGHRWHARPAVNFLNKMAFEIDIENIADSANNLVNKDHLSHARFHAMERKWRND</sequence>
<dbReference type="PIRSF" id="PIRSF005211">
    <property type="entry name" value="Ab_hydro_YheT"/>
    <property type="match status" value="1"/>
</dbReference>
<evidence type="ECO:0000256" key="6">
    <source>
        <dbReference type="ARBA" id="ARBA00066969"/>
    </source>
</evidence>
<dbReference type="InterPro" id="IPR029058">
    <property type="entry name" value="AB_hydrolase_fold"/>
</dbReference>
<dbReference type="OMA" id="MMTTSWG"/>
<gene>
    <name evidence="10" type="ORF">MBM_07103</name>
</gene>
<dbReference type="PANTHER" id="PTHR10794:SF63">
    <property type="entry name" value="ALPHA_BETA HYDROLASE 1, ISOFORM A"/>
    <property type="match status" value="1"/>
</dbReference>
<evidence type="ECO:0000256" key="5">
    <source>
        <dbReference type="ARBA" id="ARBA00054277"/>
    </source>
</evidence>
<dbReference type="STRING" id="1072389.K1WR72"/>
<dbReference type="InterPro" id="IPR050960">
    <property type="entry name" value="AB_hydrolase_4_sf"/>
</dbReference>
<dbReference type="EMBL" id="JH921444">
    <property type="protein sequence ID" value="EKD14892.1"/>
    <property type="molecule type" value="Genomic_DNA"/>
</dbReference>
<dbReference type="GO" id="GO:0051792">
    <property type="term" value="P:medium-chain fatty acid biosynthetic process"/>
    <property type="evidence" value="ECO:0007669"/>
    <property type="project" value="TreeGrafter"/>
</dbReference>
<dbReference type="InterPro" id="IPR000073">
    <property type="entry name" value="AB_hydrolase_1"/>
</dbReference>
<dbReference type="FunCoup" id="K1WR72">
    <property type="interactions" value="241"/>
</dbReference>
<feature type="active site" description="Charge relay system" evidence="8">
    <location>
        <position position="336"/>
    </location>
</feature>
<dbReference type="GeneID" id="18763038"/>
<dbReference type="EC" id="2.3.1.84" evidence="6"/>
<dbReference type="InParanoid" id="K1WR72"/>
<dbReference type="eggNOG" id="KOG1838">
    <property type="taxonomic scope" value="Eukaryota"/>
</dbReference>
<keyword evidence="11" id="KW-1185">Reference proteome</keyword>
<dbReference type="GO" id="GO:0008126">
    <property type="term" value="F:acetylesterase activity"/>
    <property type="evidence" value="ECO:0007669"/>
    <property type="project" value="TreeGrafter"/>
</dbReference>
<protein>
    <recommendedName>
        <fullName evidence="6">alcohol O-acetyltransferase</fullName>
        <ecNumber evidence="6">2.3.1.84</ecNumber>
    </recommendedName>
    <alternativeName>
        <fullName evidence="7">Alcohol O-acetyltransferase</fullName>
    </alternativeName>
</protein>
<feature type="active site" description="Charge relay system" evidence="8">
    <location>
        <position position="207"/>
    </location>
</feature>
<comment type="function">
    <text evidence="5">Displays enzymatic activity both for medium-chain fatty acid (MCFA) ethyl ester synthesis and hydrolysis (esterase activity). MCFA are toxic for yeast and this enzyme could thus be involved in their detoxification by esterification.</text>
</comment>
<proteinExistence type="inferred from homology"/>
<dbReference type="SUPFAM" id="SSF53474">
    <property type="entry name" value="alpha/beta-Hydrolases"/>
    <property type="match status" value="1"/>
</dbReference>
<dbReference type="GO" id="GO:0047372">
    <property type="term" value="F:monoacylglycerol lipase activity"/>
    <property type="evidence" value="ECO:0007669"/>
    <property type="project" value="TreeGrafter"/>
</dbReference>
<evidence type="ECO:0000256" key="4">
    <source>
        <dbReference type="ARBA" id="ARBA00050620"/>
    </source>
</evidence>
<accession>K1WR72</accession>
<name>K1WR72_MARBU</name>
<evidence type="ECO:0000256" key="8">
    <source>
        <dbReference type="PIRSR" id="PIRSR005211-1"/>
    </source>
</evidence>
<feature type="active site" description="Charge relay system" evidence="8">
    <location>
        <position position="365"/>
    </location>
</feature>
<dbReference type="Pfam" id="PF00561">
    <property type="entry name" value="Abhydrolase_1"/>
    <property type="match status" value="1"/>
</dbReference>
<dbReference type="HOGENOM" id="CLU_032487_1_0_1"/>
<feature type="domain" description="AB hydrolase-1" evidence="9">
    <location>
        <begin position="123"/>
        <end position="346"/>
    </location>
</feature>
<reference evidence="10 11" key="1">
    <citation type="journal article" date="2012" name="BMC Genomics">
        <title>Sequencing the genome of Marssonina brunnea reveals fungus-poplar co-evolution.</title>
        <authorList>
            <person name="Zhu S."/>
            <person name="Cao Y.-Z."/>
            <person name="Jiang C."/>
            <person name="Tan B.-Y."/>
            <person name="Wang Z."/>
            <person name="Feng S."/>
            <person name="Zhang L."/>
            <person name="Su X.-H."/>
            <person name="Brejova B."/>
            <person name="Vinar T."/>
            <person name="Xu M."/>
            <person name="Wang M.-X."/>
            <person name="Zhang S.-G."/>
            <person name="Huang M.-R."/>
            <person name="Wu R."/>
            <person name="Zhou Y."/>
        </authorList>
    </citation>
    <scope>NUCLEOTIDE SEQUENCE [LARGE SCALE GENOMIC DNA]</scope>
    <source>
        <strain evidence="10 11">MB_m1</strain>
    </source>
</reference>
<dbReference type="AlphaFoldDB" id="K1WR72"/>
<keyword evidence="3 10" id="KW-0378">Hydrolase</keyword>
<dbReference type="Proteomes" id="UP000006753">
    <property type="component" value="Unassembled WGS sequence"/>
</dbReference>
<organism evidence="10 11">
    <name type="scientific">Marssonina brunnea f. sp. multigermtubi (strain MB_m1)</name>
    <name type="common">Marssonina leaf spot fungus</name>
    <dbReference type="NCBI Taxonomy" id="1072389"/>
    <lineage>
        <taxon>Eukaryota</taxon>
        <taxon>Fungi</taxon>
        <taxon>Dikarya</taxon>
        <taxon>Ascomycota</taxon>
        <taxon>Pezizomycotina</taxon>
        <taxon>Leotiomycetes</taxon>
        <taxon>Helotiales</taxon>
        <taxon>Drepanopezizaceae</taxon>
        <taxon>Drepanopeziza</taxon>
    </lineage>
</organism>
<keyword evidence="2" id="KW-0808">Transferase</keyword>
<dbReference type="KEGG" id="mbe:MBM_07103"/>
<dbReference type="GO" id="GO:0004026">
    <property type="term" value="F:alcohol O-acetyltransferase activity"/>
    <property type="evidence" value="ECO:0007669"/>
    <property type="project" value="UniProtKB-EC"/>
</dbReference>
<dbReference type="PANTHER" id="PTHR10794">
    <property type="entry name" value="ABHYDROLASE DOMAIN-CONTAINING PROTEIN"/>
    <property type="match status" value="1"/>
</dbReference>
<dbReference type="OrthoDB" id="5954035at2759"/>
<evidence type="ECO:0000256" key="1">
    <source>
        <dbReference type="ARBA" id="ARBA00010884"/>
    </source>
</evidence>
<evidence type="ECO:0000256" key="3">
    <source>
        <dbReference type="ARBA" id="ARBA00022801"/>
    </source>
</evidence>
<evidence type="ECO:0000313" key="10">
    <source>
        <dbReference type="EMBL" id="EKD14892.1"/>
    </source>
</evidence>
<dbReference type="InterPro" id="IPR012020">
    <property type="entry name" value="ABHD4"/>
</dbReference>
<comment type="catalytic activity">
    <reaction evidence="4">
        <text>an aliphatic alcohol + acetyl-CoA = an acetyl ester + CoA</text>
        <dbReference type="Rhea" id="RHEA:17229"/>
        <dbReference type="ChEBI" id="CHEBI:2571"/>
        <dbReference type="ChEBI" id="CHEBI:47622"/>
        <dbReference type="ChEBI" id="CHEBI:57287"/>
        <dbReference type="ChEBI" id="CHEBI:57288"/>
        <dbReference type="EC" id="2.3.1.84"/>
    </reaction>
</comment>
<evidence type="ECO:0000313" key="11">
    <source>
        <dbReference type="Proteomes" id="UP000006753"/>
    </source>
</evidence>
<dbReference type="Gene3D" id="3.40.50.1820">
    <property type="entry name" value="alpha/beta hydrolase"/>
    <property type="match status" value="1"/>
</dbReference>
<evidence type="ECO:0000256" key="7">
    <source>
        <dbReference type="ARBA" id="ARBA00080774"/>
    </source>
</evidence>
<evidence type="ECO:0000259" key="9">
    <source>
        <dbReference type="Pfam" id="PF00561"/>
    </source>
</evidence>
<dbReference type="FunFam" id="3.40.50.1820:FF:000137">
    <property type="entry name" value="EEB1p Acyl-coenzymeA:ethanol O-acyltransferase"/>
    <property type="match status" value="1"/>
</dbReference>
<comment type="similarity">
    <text evidence="1">Belongs to the AB hydrolase superfamily. AB hydrolase 4 family.</text>
</comment>
<evidence type="ECO:0000256" key="2">
    <source>
        <dbReference type="ARBA" id="ARBA00022679"/>
    </source>
</evidence>